<organism evidence="1 2">
    <name type="scientific">Gigaspora margarita</name>
    <dbReference type="NCBI Taxonomy" id="4874"/>
    <lineage>
        <taxon>Eukaryota</taxon>
        <taxon>Fungi</taxon>
        <taxon>Fungi incertae sedis</taxon>
        <taxon>Mucoromycota</taxon>
        <taxon>Glomeromycotina</taxon>
        <taxon>Glomeromycetes</taxon>
        <taxon>Diversisporales</taxon>
        <taxon>Gigasporaceae</taxon>
        <taxon>Gigaspora</taxon>
    </lineage>
</organism>
<name>A0ABN7VJZ7_GIGMA</name>
<comment type="caution">
    <text evidence="1">The sequence shown here is derived from an EMBL/GenBank/DDBJ whole genome shotgun (WGS) entry which is preliminary data.</text>
</comment>
<reference evidence="1 2" key="1">
    <citation type="submission" date="2021-06" db="EMBL/GenBank/DDBJ databases">
        <authorList>
            <person name="Kallberg Y."/>
            <person name="Tangrot J."/>
            <person name="Rosling A."/>
        </authorList>
    </citation>
    <scope>NUCLEOTIDE SEQUENCE [LARGE SCALE GENOMIC DNA]</scope>
    <source>
        <strain evidence="1 2">120-4 pot B 10/14</strain>
    </source>
</reference>
<dbReference type="EMBL" id="CAJVQB010016283">
    <property type="protein sequence ID" value="CAG8779179.1"/>
    <property type="molecule type" value="Genomic_DNA"/>
</dbReference>
<evidence type="ECO:0000313" key="1">
    <source>
        <dbReference type="EMBL" id="CAG8779179.1"/>
    </source>
</evidence>
<keyword evidence="2" id="KW-1185">Reference proteome</keyword>
<evidence type="ECO:0000313" key="2">
    <source>
        <dbReference type="Proteomes" id="UP000789901"/>
    </source>
</evidence>
<proteinExistence type="predicted"/>
<sequence length="243" mass="28132">MKTKGEITISYNNSNKNYSIISLNKKYTNGRNFEIEVFNFLRNKGYHMMLSDSHPMILNFRFFNLSNKLALQIGNYRRGLDLIGDKNGIQIFEQAKSSKTRKYSGLKKEYIEFINAMETRRSAKKIGIFIVTNNINIEKLKNIASSECNIIICQFNEIGGYIEQIEQRNMIEMLTLYNDISSAESCINNPNLSIEDLKKNLLILKSHLEKISGIKDIISCNTKKYNDEIKDLNKALEQFKLNN</sequence>
<accession>A0ABN7VJZ7</accession>
<protein>
    <submittedName>
        <fullName evidence="1">9298_t:CDS:1</fullName>
    </submittedName>
</protein>
<gene>
    <name evidence="1" type="ORF">GMARGA_LOCUS19482</name>
</gene>
<dbReference type="Proteomes" id="UP000789901">
    <property type="component" value="Unassembled WGS sequence"/>
</dbReference>